<organism evidence="5 6">
    <name type="scientific">Oceanobacillus limi</name>
    <dbReference type="NCBI Taxonomy" id="930131"/>
    <lineage>
        <taxon>Bacteria</taxon>
        <taxon>Bacillati</taxon>
        <taxon>Bacillota</taxon>
        <taxon>Bacilli</taxon>
        <taxon>Bacillales</taxon>
        <taxon>Bacillaceae</taxon>
        <taxon>Oceanobacillus</taxon>
    </lineage>
</organism>
<feature type="domain" description="Methyltransferase type 11" evidence="4">
    <location>
        <begin position="46"/>
        <end position="139"/>
    </location>
</feature>
<evidence type="ECO:0000313" key="6">
    <source>
        <dbReference type="Proteomes" id="UP000198618"/>
    </source>
</evidence>
<dbReference type="Proteomes" id="UP000198618">
    <property type="component" value="Unassembled WGS sequence"/>
</dbReference>
<dbReference type="AlphaFoldDB" id="A0A1I0DFQ9"/>
<evidence type="ECO:0000259" key="4">
    <source>
        <dbReference type="Pfam" id="PF08241"/>
    </source>
</evidence>
<dbReference type="PANTHER" id="PTHR44942:SF4">
    <property type="entry name" value="METHYLTRANSFERASE TYPE 11 DOMAIN-CONTAINING PROTEIN"/>
    <property type="match status" value="1"/>
</dbReference>
<protein>
    <submittedName>
        <fullName evidence="5">Methyltransferase domain-containing protein</fullName>
    </submittedName>
</protein>
<comment type="similarity">
    <text evidence="1">Belongs to the methyltransferase superfamily.</text>
</comment>
<evidence type="ECO:0000256" key="1">
    <source>
        <dbReference type="ARBA" id="ARBA00008361"/>
    </source>
</evidence>
<sequence>MKEKDIIKSVFSKNRNAYVTSSTHSNGLDLPQLMKWIKPSKNMKALDIATGAGHVAKQLSMYVDTVYATDITKEMLQTASHHLADYQNIHYIIADAENLPFLDRSFDLVTCRIAAHHFLNPQAFIKETSRVLKSGRKFLLIDNISPEKPKFEDFINNLEKMRDRSHNRSLRISEWEQLFQENQLTISRSETKKKTLPYDEWINRTLASTKEKNQVMNYIKNAPKDIQLYYQVTTNKSSIHSISIDEWMVLCQKD</sequence>
<evidence type="ECO:0000313" key="5">
    <source>
        <dbReference type="EMBL" id="SET31022.1"/>
    </source>
</evidence>
<keyword evidence="6" id="KW-1185">Reference proteome</keyword>
<dbReference type="CDD" id="cd02440">
    <property type="entry name" value="AdoMet_MTases"/>
    <property type="match status" value="1"/>
</dbReference>
<keyword evidence="3 5" id="KW-0808">Transferase</keyword>
<dbReference type="PANTHER" id="PTHR44942">
    <property type="entry name" value="METHYLTRANSF_11 DOMAIN-CONTAINING PROTEIN"/>
    <property type="match status" value="1"/>
</dbReference>
<dbReference type="InterPro" id="IPR029063">
    <property type="entry name" value="SAM-dependent_MTases_sf"/>
</dbReference>
<keyword evidence="2 5" id="KW-0489">Methyltransferase</keyword>
<dbReference type="InterPro" id="IPR013216">
    <property type="entry name" value="Methyltransf_11"/>
</dbReference>
<evidence type="ECO:0000256" key="3">
    <source>
        <dbReference type="ARBA" id="ARBA00022679"/>
    </source>
</evidence>
<dbReference type="EMBL" id="FOHE01000008">
    <property type="protein sequence ID" value="SET31022.1"/>
    <property type="molecule type" value="Genomic_DNA"/>
</dbReference>
<dbReference type="InterPro" id="IPR051052">
    <property type="entry name" value="Diverse_substrate_MTase"/>
</dbReference>
<dbReference type="OrthoDB" id="43862at2"/>
<accession>A0A1I0DFQ9</accession>
<dbReference type="RefSeq" id="WP_090869680.1">
    <property type="nucleotide sequence ID" value="NZ_FOHE01000008.1"/>
</dbReference>
<dbReference type="GO" id="GO:0008757">
    <property type="term" value="F:S-adenosylmethionine-dependent methyltransferase activity"/>
    <property type="evidence" value="ECO:0007669"/>
    <property type="project" value="InterPro"/>
</dbReference>
<evidence type="ECO:0000256" key="2">
    <source>
        <dbReference type="ARBA" id="ARBA00022603"/>
    </source>
</evidence>
<dbReference type="SUPFAM" id="SSF53335">
    <property type="entry name" value="S-adenosyl-L-methionine-dependent methyltransferases"/>
    <property type="match status" value="1"/>
</dbReference>
<gene>
    <name evidence="5" type="ORF">SAMN05216389_108178</name>
</gene>
<dbReference type="Gene3D" id="3.40.50.150">
    <property type="entry name" value="Vaccinia Virus protein VP39"/>
    <property type="match status" value="1"/>
</dbReference>
<dbReference type="Pfam" id="PF08241">
    <property type="entry name" value="Methyltransf_11"/>
    <property type="match status" value="1"/>
</dbReference>
<reference evidence="5 6" key="1">
    <citation type="submission" date="2016-10" db="EMBL/GenBank/DDBJ databases">
        <authorList>
            <person name="de Groot N.N."/>
        </authorList>
    </citation>
    <scope>NUCLEOTIDE SEQUENCE [LARGE SCALE GENOMIC DNA]</scope>
    <source>
        <strain evidence="5 6">IBRC-M 10780</strain>
    </source>
</reference>
<dbReference type="GO" id="GO:0032259">
    <property type="term" value="P:methylation"/>
    <property type="evidence" value="ECO:0007669"/>
    <property type="project" value="UniProtKB-KW"/>
</dbReference>
<dbReference type="STRING" id="930131.SAMN05216389_108178"/>
<proteinExistence type="inferred from homology"/>
<name>A0A1I0DFQ9_9BACI</name>